<dbReference type="AlphaFoldDB" id="A0A1C7M932"/>
<feature type="compositionally biased region" description="Basic and acidic residues" evidence="3">
    <location>
        <begin position="59"/>
        <end position="78"/>
    </location>
</feature>
<accession>A0A1C7M932</accession>
<feature type="region of interest" description="Disordered" evidence="3">
    <location>
        <begin position="53"/>
        <end position="78"/>
    </location>
</feature>
<dbReference type="CDD" id="cd17041">
    <property type="entry name" value="Ubl_WDR48"/>
    <property type="match status" value="1"/>
</dbReference>
<comment type="caution">
    <text evidence="4">The sequence shown here is derived from an EMBL/GenBank/DDBJ whole genome shotgun (WGS) entry which is preliminary data.</text>
</comment>
<dbReference type="STRING" id="5627.A0A1C7M932"/>
<dbReference type="GO" id="GO:0000724">
    <property type="term" value="P:double-strand break repair via homologous recombination"/>
    <property type="evidence" value="ECO:0007669"/>
    <property type="project" value="TreeGrafter"/>
</dbReference>
<evidence type="ECO:0008006" key="6">
    <source>
        <dbReference type="Google" id="ProtNLM"/>
    </source>
</evidence>
<feature type="compositionally biased region" description="Basic and acidic residues" evidence="3">
    <location>
        <begin position="390"/>
        <end position="400"/>
    </location>
</feature>
<feature type="compositionally biased region" description="Polar residues" evidence="3">
    <location>
        <begin position="210"/>
        <end position="224"/>
    </location>
</feature>
<evidence type="ECO:0000313" key="5">
    <source>
        <dbReference type="Proteomes" id="UP000092993"/>
    </source>
</evidence>
<evidence type="ECO:0000256" key="1">
    <source>
        <dbReference type="ARBA" id="ARBA00022574"/>
    </source>
</evidence>
<protein>
    <recommendedName>
        <fullName evidence="6">WD repeat-containing protein 48</fullName>
    </recommendedName>
</protein>
<proteinExistence type="predicted"/>
<keyword evidence="1" id="KW-0853">WD repeat</keyword>
<dbReference type="InterPro" id="IPR051246">
    <property type="entry name" value="WDR48"/>
</dbReference>
<gene>
    <name evidence="4" type="ORF">A0H81_07251</name>
</gene>
<organism evidence="4 5">
    <name type="scientific">Grifola frondosa</name>
    <name type="common">Maitake</name>
    <name type="synonym">Polyporus frondosus</name>
    <dbReference type="NCBI Taxonomy" id="5627"/>
    <lineage>
        <taxon>Eukaryota</taxon>
        <taxon>Fungi</taxon>
        <taxon>Dikarya</taxon>
        <taxon>Basidiomycota</taxon>
        <taxon>Agaricomycotina</taxon>
        <taxon>Agaricomycetes</taxon>
        <taxon>Polyporales</taxon>
        <taxon>Grifolaceae</taxon>
        <taxon>Grifola</taxon>
    </lineage>
</organism>
<feature type="region of interest" description="Disordered" evidence="3">
    <location>
        <begin position="164"/>
        <end position="267"/>
    </location>
</feature>
<dbReference type="EMBL" id="LUGG01000007">
    <property type="protein sequence ID" value="OBZ73445.1"/>
    <property type="molecule type" value="Genomic_DNA"/>
</dbReference>
<evidence type="ECO:0000256" key="3">
    <source>
        <dbReference type="SAM" id="MobiDB-lite"/>
    </source>
</evidence>
<feature type="compositionally biased region" description="Polar residues" evidence="3">
    <location>
        <begin position="370"/>
        <end position="385"/>
    </location>
</feature>
<dbReference type="PANTHER" id="PTHR19862">
    <property type="entry name" value="WD REPEAT-CONTAINING PROTEIN 48"/>
    <property type="match status" value="1"/>
</dbReference>
<dbReference type="Pfam" id="PF11816">
    <property type="entry name" value="DUF3337"/>
    <property type="match status" value="1"/>
</dbReference>
<keyword evidence="5" id="KW-1185">Reference proteome</keyword>
<evidence type="ECO:0000256" key="2">
    <source>
        <dbReference type="ARBA" id="ARBA00022737"/>
    </source>
</evidence>
<reference evidence="4 5" key="1">
    <citation type="submission" date="2016-03" db="EMBL/GenBank/DDBJ databases">
        <title>Whole genome sequencing of Grifola frondosa 9006-11.</title>
        <authorList>
            <person name="Min B."/>
            <person name="Park H."/>
            <person name="Kim J.-G."/>
            <person name="Cho H."/>
            <person name="Oh Y.-L."/>
            <person name="Kong W.-S."/>
            <person name="Choi I.-G."/>
        </authorList>
    </citation>
    <scope>NUCLEOTIDE SEQUENCE [LARGE SCALE GENOMIC DNA]</scope>
    <source>
        <strain evidence="4 5">9006-11</strain>
    </source>
</reference>
<name>A0A1C7M932_GRIFR</name>
<sequence>MLNDRMHALTVDTAGEVAVWDVVRCACLGRFMSEDVTAASLCGSDVSVSVAGGSGDGRSVADKDKGRDRERSPREALETVRERIEGQAVVSSWATVDTKTGVLTVHLNEKCFESEIYADEAGYGPERRFGDETRLNIGNLSHCNHCPTLISLMTPLIPINTTIRDSGLSPIPQSPGNSDATPMPRGSQVSDSAAPPDYFNLRNRGGKGSSGQDASGLQTPTTPSAGGLMGRLRAFGKSTKRQANEPGGLVAPGSALPGGESVNPPEDSVTHIVVKTPVQMLLSTPLNPPPSHEAPPLPVPPTTSVIISEEALSGCFVLLPYPSKDPDVEPLPELLNTAQSKLTASRFLRVRKLTNHVQDKIDRITGAHLISNSTTPRSSFDTRSMSPGGKSRDRDHDSRPRAEDMYEVLCNDVVLPLDMTLAAVRQYVWRQAAELTMYYRRKTPNPPR</sequence>
<evidence type="ECO:0000313" key="4">
    <source>
        <dbReference type="EMBL" id="OBZ73445.1"/>
    </source>
</evidence>
<feature type="region of interest" description="Disordered" evidence="3">
    <location>
        <begin position="368"/>
        <end position="400"/>
    </location>
</feature>
<dbReference type="OrthoDB" id="2421129at2759"/>
<dbReference type="InterPro" id="IPR021772">
    <property type="entry name" value="WDR48/Bun107"/>
</dbReference>
<dbReference type="GO" id="GO:0043130">
    <property type="term" value="F:ubiquitin binding"/>
    <property type="evidence" value="ECO:0007669"/>
    <property type="project" value="TreeGrafter"/>
</dbReference>
<keyword evidence="2" id="KW-0677">Repeat</keyword>
<dbReference type="PANTHER" id="PTHR19862:SF14">
    <property type="entry name" value="WD REPEAT-CONTAINING PROTEIN 48"/>
    <property type="match status" value="1"/>
</dbReference>
<dbReference type="Proteomes" id="UP000092993">
    <property type="component" value="Unassembled WGS sequence"/>
</dbReference>